<name>A0AAW1WQT3_RUBAR</name>
<reference evidence="1 2" key="1">
    <citation type="journal article" date="2023" name="G3 (Bethesda)">
        <title>A chromosome-length genome assembly and annotation of blackberry (Rubus argutus, cv. 'Hillquist').</title>
        <authorList>
            <person name="Bruna T."/>
            <person name="Aryal R."/>
            <person name="Dudchenko O."/>
            <person name="Sargent D.J."/>
            <person name="Mead D."/>
            <person name="Buti M."/>
            <person name="Cavallini A."/>
            <person name="Hytonen T."/>
            <person name="Andres J."/>
            <person name="Pham M."/>
            <person name="Weisz D."/>
            <person name="Mascagni F."/>
            <person name="Usai G."/>
            <person name="Natali L."/>
            <person name="Bassil N."/>
            <person name="Fernandez G.E."/>
            <person name="Lomsadze A."/>
            <person name="Armour M."/>
            <person name="Olukolu B."/>
            <person name="Poorten T."/>
            <person name="Britton C."/>
            <person name="Davik J."/>
            <person name="Ashrafi H."/>
            <person name="Aiden E.L."/>
            <person name="Borodovsky M."/>
            <person name="Worthington M."/>
        </authorList>
    </citation>
    <scope>NUCLEOTIDE SEQUENCE [LARGE SCALE GENOMIC DNA]</scope>
    <source>
        <strain evidence="1">PI 553951</strain>
    </source>
</reference>
<dbReference type="Proteomes" id="UP001457282">
    <property type="component" value="Unassembled WGS sequence"/>
</dbReference>
<evidence type="ECO:0000313" key="1">
    <source>
        <dbReference type="EMBL" id="KAK9925712.1"/>
    </source>
</evidence>
<organism evidence="1 2">
    <name type="scientific">Rubus argutus</name>
    <name type="common">Southern blackberry</name>
    <dbReference type="NCBI Taxonomy" id="59490"/>
    <lineage>
        <taxon>Eukaryota</taxon>
        <taxon>Viridiplantae</taxon>
        <taxon>Streptophyta</taxon>
        <taxon>Embryophyta</taxon>
        <taxon>Tracheophyta</taxon>
        <taxon>Spermatophyta</taxon>
        <taxon>Magnoliopsida</taxon>
        <taxon>eudicotyledons</taxon>
        <taxon>Gunneridae</taxon>
        <taxon>Pentapetalae</taxon>
        <taxon>rosids</taxon>
        <taxon>fabids</taxon>
        <taxon>Rosales</taxon>
        <taxon>Rosaceae</taxon>
        <taxon>Rosoideae</taxon>
        <taxon>Rosoideae incertae sedis</taxon>
        <taxon>Rubus</taxon>
    </lineage>
</organism>
<evidence type="ECO:0000313" key="2">
    <source>
        <dbReference type="Proteomes" id="UP001457282"/>
    </source>
</evidence>
<dbReference type="AlphaFoldDB" id="A0AAW1WQT3"/>
<accession>A0AAW1WQT3</accession>
<sequence length="167" mass="18476">MASRPSKPKIHNPSSSTTTFRKYAETYFLTHRRRNCKSPIGVLSVGDDWNDSGLVNHDASSMVPLPTEASINWNVNSDDKSGCSERNFTSSSEEVEASLSWLLNAHSDGVEDEVSTTAFENYASTYFPMETTHRRRNSKPPRGVLTTIGTSFEDDNASLLPLPSESI</sequence>
<dbReference type="EMBL" id="JBEDUW010000005">
    <property type="protein sequence ID" value="KAK9925712.1"/>
    <property type="molecule type" value="Genomic_DNA"/>
</dbReference>
<keyword evidence="2" id="KW-1185">Reference proteome</keyword>
<gene>
    <name evidence="1" type="ORF">M0R45_022982</name>
</gene>
<comment type="caution">
    <text evidence="1">The sequence shown here is derived from an EMBL/GenBank/DDBJ whole genome shotgun (WGS) entry which is preliminary data.</text>
</comment>
<proteinExistence type="predicted"/>
<protein>
    <submittedName>
        <fullName evidence="1">Uncharacterized protein</fullName>
    </submittedName>
</protein>